<keyword evidence="1" id="KW-0378">Hydrolase</keyword>
<evidence type="ECO:0000313" key="2">
    <source>
        <dbReference type="EMBL" id="MEM5500757.1"/>
    </source>
</evidence>
<dbReference type="PANTHER" id="PTHR22946:SF9">
    <property type="entry name" value="POLYKETIDE TRANSFERASE AF380"/>
    <property type="match status" value="1"/>
</dbReference>
<name>A0ABU9T3Q0_9HYPH</name>
<dbReference type="RefSeq" id="WP_342847079.1">
    <property type="nucleotide sequence ID" value="NZ_JBBMQO010000002.1"/>
</dbReference>
<dbReference type="Gene3D" id="3.40.50.1820">
    <property type="entry name" value="alpha/beta hydrolase"/>
    <property type="match status" value="1"/>
</dbReference>
<sequence>MNTTALLEIRETVKNLLGVEFQRAKLLPPQIRSTEQRAHGTAKRLNFKTQDGSNIAAILLEPTGANSESPSPAVLYCHAHGARYDIGINELIDGRPALINPYVDDLLALGLVVLCIEMPCFGARAHPEESAASKTALWFGKTLFGQMLAELSAGLDYLSDLSHVDCARIGTLGISMGGTHAWWLAALDTRIKAAAHLCCFADLQSLVKLGNHDNHGHYMTVPGLLATCSSGQLAGLIAPRAQFCGVGLQDWSSPPDAFKIAQDELIKAYENTPTMLSFHIEPDVGHEETPAMRAAVLTFLKRRLIARAL</sequence>
<dbReference type="Proteomes" id="UP001477870">
    <property type="component" value="Unassembled WGS sequence"/>
</dbReference>
<gene>
    <name evidence="2" type="ORF">WNY59_04050</name>
</gene>
<dbReference type="PANTHER" id="PTHR22946">
    <property type="entry name" value="DIENELACTONE HYDROLASE DOMAIN-CONTAINING PROTEIN-RELATED"/>
    <property type="match status" value="1"/>
</dbReference>
<accession>A0ABU9T3Q0</accession>
<dbReference type="SUPFAM" id="SSF53474">
    <property type="entry name" value="alpha/beta-Hydrolases"/>
    <property type="match status" value="1"/>
</dbReference>
<organism evidence="2 3">
    <name type="scientific">Ahrensia kielensis</name>
    <dbReference type="NCBI Taxonomy" id="76980"/>
    <lineage>
        <taxon>Bacteria</taxon>
        <taxon>Pseudomonadati</taxon>
        <taxon>Pseudomonadota</taxon>
        <taxon>Alphaproteobacteria</taxon>
        <taxon>Hyphomicrobiales</taxon>
        <taxon>Ahrensiaceae</taxon>
        <taxon>Ahrensia</taxon>
    </lineage>
</organism>
<keyword evidence="3" id="KW-1185">Reference proteome</keyword>
<dbReference type="Pfam" id="PF06500">
    <property type="entry name" value="FrsA-like"/>
    <property type="match status" value="1"/>
</dbReference>
<evidence type="ECO:0000313" key="3">
    <source>
        <dbReference type="Proteomes" id="UP001477870"/>
    </source>
</evidence>
<dbReference type="EMBL" id="JBBMQO010000002">
    <property type="protein sequence ID" value="MEM5500757.1"/>
    <property type="molecule type" value="Genomic_DNA"/>
</dbReference>
<dbReference type="InterPro" id="IPR029058">
    <property type="entry name" value="AB_hydrolase_fold"/>
</dbReference>
<dbReference type="InterPro" id="IPR010520">
    <property type="entry name" value="FrsA-like"/>
</dbReference>
<proteinExistence type="predicted"/>
<reference evidence="2 3" key="1">
    <citation type="submission" date="2024-03" db="EMBL/GenBank/DDBJ databases">
        <title>Community enrichment and isolation of bacterial strains for fucoidan degradation.</title>
        <authorList>
            <person name="Sichert A."/>
        </authorList>
    </citation>
    <scope>NUCLEOTIDE SEQUENCE [LARGE SCALE GENOMIC DNA]</scope>
    <source>
        <strain evidence="2 3">AS62</strain>
    </source>
</reference>
<dbReference type="InterPro" id="IPR050261">
    <property type="entry name" value="FrsA_esterase"/>
</dbReference>
<comment type="caution">
    <text evidence="2">The sequence shown here is derived from an EMBL/GenBank/DDBJ whole genome shotgun (WGS) entry which is preliminary data.</text>
</comment>
<protein>
    <recommendedName>
        <fullName evidence="4">Dienelactone hydrolase domain-containing protein</fullName>
    </recommendedName>
</protein>
<evidence type="ECO:0008006" key="4">
    <source>
        <dbReference type="Google" id="ProtNLM"/>
    </source>
</evidence>
<evidence type="ECO:0000256" key="1">
    <source>
        <dbReference type="ARBA" id="ARBA00022801"/>
    </source>
</evidence>